<dbReference type="CDD" id="cd22851">
    <property type="entry name" value="SMN_N"/>
    <property type="match status" value="1"/>
</dbReference>
<dbReference type="GO" id="GO:0015030">
    <property type="term" value="C:Cajal body"/>
    <property type="evidence" value="ECO:0007669"/>
    <property type="project" value="UniProtKB-SubCell"/>
</dbReference>
<evidence type="ECO:0000313" key="14">
    <source>
        <dbReference type="Proteomes" id="UP001152803"/>
    </source>
</evidence>
<comment type="similarity">
    <text evidence="5">Belongs to the SMN family.</text>
</comment>
<evidence type="ECO:0000256" key="1">
    <source>
        <dbReference type="ARBA" id="ARBA00004216"/>
    </source>
</evidence>
<feature type="domain" description="Tudor" evidence="12">
    <location>
        <begin position="84"/>
        <end position="144"/>
    </location>
</feature>
<organism evidence="13 14">
    <name type="scientific">Conger conger</name>
    <name type="common">Conger eel</name>
    <name type="synonym">Muraena conger</name>
    <dbReference type="NCBI Taxonomy" id="82655"/>
    <lineage>
        <taxon>Eukaryota</taxon>
        <taxon>Metazoa</taxon>
        <taxon>Chordata</taxon>
        <taxon>Craniata</taxon>
        <taxon>Vertebrata</taxon>
        <taxon>Euteleostomi</taxon>
        <taxon>Actinopterygii</taxon>
        <taxon>Neopterygii</taxon>
        <taxon>Teleostei</taxon>
        <taxon>Anguilliformes</taxon>
        <taxon>Congridae</taxon>
        <taxon>Conger</taxon>
    </lineage>
</organism>
<protein>
    <recommendedName>
        <fullName evidence="12">Tudor domain-containing protein</fullName>
    </recommendedName>
</protein>
<dbReference type="GO" id="GO:0003723">
    <property type="term" value="F:RNA binding"/>
    <property type="evidence" value="ECO:0007669"/>
    <property type="project" value="InterPro"/>
</dbReference>
<dbReference type="PROSITE" id="PS50304">
    <property type="entry name" value="TUDOR"/>
    <property type="match status" value="1"/>
</dbReference>
<feature type="region of interest" description="Disordered" evidence="11">
    <location>
        <begin position="134"/>
        <end position="213"/>
    </location>
</feature>
<dbReference type="GO" id="GO:0043204">
    <property type="term" value="C:perikaryon"/>
    <property type="evidence" value="ECO:0007669"/>
    <property type="project" value="UniProtKB-SubCell"/>
</dbReference>
<feature type="compositionally biased region" description="Basic and acidic residues" evidence="11">
    <location>
        <begin position="144"/>
        <end position="156"/>
    </location>
</feature>
<evidence type="ECO:0000256" key="3">
    <source>
        <dbReference type="ARBA" id="ARBA00004463"/>
    </source>
</evidence>
<evidence type="ECO:0000256" key="6">
    <source>
        <dbReference type="ARBA" id="ARBA00022490"/>
    </source>
</evidence>
<dbReference type="GO" id="GO:0030018">
    <property type="term" value="C:Z disc"/>
    <property type="evidence" value="ECO:0007669"/>
    <property type="project" value="UniProtKB-SubCell"/>
</dbReference>
<proteinExistence type="inferred from homology"/>
<evidence type="ECO:0000256" key="5">
    <source>
        <dbReference type="ARBA" id="ARBA00005371"/>
    </source>
</evidence>
<dbReference type="EMBL" id="JAFJMO010000011">
    <property type="protein sequence ID" value="KAJ8263010.1"/>
    <property type="molecule type" value="Genomic_DNA"/>
</dbReference>
<feature type="compositionally biased region" description="Pro residues" evidence="11">
    <location>
        <begin position="199"/>
        <end position="208"/>
    </location>
</feature>
<dbReference type="InterPro" id="IPR002999">
    <property type="entry name" value="Tudor"/>
</dbReference>
<evidence type="ECO:0000256" key="10">
    <source>
        <dbReference type="ARBA" id="ARBA00034695"/>
    </source>
</evidence>
<gene>
    <name evidence="13" type="ORF">COCON_G00154670</name>
</gene>
<dbReference type="PANTHER" id="PTHR39267:SF1">
    <property type="entry name" value="SURVIVAL MOTOR NEURON PROTEIN"/>
    <property type="match status" value="1"/>
</dbReference>
<dbReference type="Gene3D" id="3.40.190.10">
    <property type="entry name" value="Periplasmic binding protein-like II"/>
    <property type="match status" value="1"/>
</dbReference>
<dbReference type="AlphaFoldDB" id="A0A9Q1D946"/>
<keyword evidence="7" id="KW-0507">mRNA processing</keyword>
<dbReference type="SUPFAM" id="SSF63748">
    <property type="entry name" value="Tudor/PWWP/MBT"/>
    <property type="match status" value="1"/>
</dbReference>
<dbReference type="InterPro" id="IPR047298">
    <property type="entry name" value="Tudor_SMN_eumet"/>
</dbReference>
<dbReference type="Pfam" id="PF20635">
    <property type="entry name" value="SMN_YG-box"/>
    <property type="match status" value="1"/>
</dbReference>
<comment type="caution">
    <text evidence="13">The sequence shown here is derived from an EMBL/GenBank/DDBJ whole genome shotgun (WGS) entry which is preliminary data.</text>
</comment>
<dbReference type="GO" id="GO:0006397">
    <property type="term" value="P:mRNA processing"/>
    <property type="evidence" value="ECO:0007669"/>
    <property type="project" value="UniProtKB-KW"/>
</dbReference>
<dbReference type="CDD" id="cd22852">
    <property type="entry name" value="SMN_C"/>
    <property type="match status" value="1"/>
</dbReference>
<dbReference type="CDD" id="cd20398">
    <property type="entry name" value="Tudor_SMN"/>
    <property type="match status" value="1"/>
</dbReference>
<keyword evidence="6" id="KW-0963">Cytoplasm</keyword>
<dbReference type="GO" id="GO:0008380">
    <property type="term" value="P:RNA splicing"/>
    <property type="evidence" value="ECO:0007669"/>
    <property type="project" value="UniProtKB-KW"/>
</dbReference>
<reference evidence="13" key="1">
    <citation type="journal article" date="2023" name="Science">
        <title>Genome structures resolve the early diversification of teleost fishes.</title>
        <authorList>
            <person name="Parey E."/>
            <person name="Louis A."/>
            <person name="Montfort J."/>
            <person name="Bouchez O."/>
            <person name="Roques C."/>
            <person name="Iampietro C."/>
            <person name="Lluch J."/>
            <person name="Castinel A."/>
            <person name="Donnadieu C."/>
            <person name="Desvignes T."/>
            <person name="Floi Bucao C."/>
            <person name="Jouanno E."/>
            <person name="Wen M."/>
            <person name="Mejri S."/>
            <person name="Dirks R."/>
            <person name="Jansen H."/>
            <person name="Henkel C."/>
            <person name="Chen W.J."/>
            <person name="Zahm M."/>
            <person name="Cabau C."/>
            <person name="Klopp C."/>
            <person name="Thompson A.W."/>
            <person name="Robinson-Rechavi M."/>
            <person name="Braasch I."/>
            <person name="Lecointre G."/>
            <person name="Bobe J."/>
            <person name="Postlethwait J.H."/>
            <person name="Berthelot C."/>
            <person name="Roest Crollius H."/>
            <person name="Guiguen Y."/>
        </authorList>
    </citation>
    <scope>NUCLEOTIDE SEQUENCE</scope>
    <source>
        <strain evidence="13">Concon-B</strain>
    </source>
</reference>
<dbReference type="Proteomes" id="UP001152803">
    <property type="component" value="Unassembled WGS sequence"/>
</dbReference>
<comment type="subcellular location">
    <subcellularLocation>
        <location evidence="1">Cytoplasm</location>
        <location evidence="1">Myofibril</location>
        <location evidence="1">Sarcomere</location>
        <location evidence="1">Z line</location>
    </subcellularLocation>
    <subcellularLocation>
        <location evidence="3">Cytoplasmic granule</location>
    </subcellularLocation>
    <subcellularLocation>
        <location evidence="2">Nucleus</location>
        <location evidence="2">Cajal body</location>
    </subcellularLocation>
    <subcellularLocation>
        <location evidence="10">Nucleus</location>
        <location evidence="10">Gem</location>
    </subcellularLocation>
    <subcellularLocation>
        <location evidence="4">Perikaryon</location>
    </subcellularLocation>
</comment>
<dbReference type="Pfam" id="PF06003">
    <property type="entry name" value="SMN_Tudor"/>
    <property type="match status" value="1"/>
</dbReference>
<feature type="region of interest" description="Disordered" evidence="11">
    <location>
        <begin position="43"/>
        <end position="82"/>
    </location>
</feature>
<evidence type="ECO:0000259" key="12">
    <source>
        <dbReference type="PROSITE" id="PS50304"/>
    </source>
</evidence>
<dbReference type="Pfam" id="PF20636">
    <property type="entry name" value="SMN_G2-BD"/>
    <property type="match status" value="1"/>
</dbReference>
<dbReference type="OrthoDB" id="197400at2759"/>
<keyword evidence="9" id="KW-0539">Nucleus</keyword>
<evidence type="ECO:0000256" key="9">
    <source>
        <dbReference type="ARBA" id="ARBA00023242"/>
    </source>
</evidence>
<name>A0A9Q1D946_CONCO</name>
<accession>A0A9Q1D946</accession>
<feature type="compositionally biased region" description="Acidic residues" evidence="11">
    <location>
        <begin position="134"/>
        <end position="143"/>
    </location>
</feature>
<dbReference type="SMART" id="SM00333">
    <property type="entry name" value="TUDOR"/>
    <property type="match status" value="1"/>
</dbReference>
<evidence type="ECO:0000256" key="2">
    <source>
        <dbReference type="ARBA" id="ARBA00004408"/>
    </source>
</evidence>
<evidence type="ECO:0000256" key="8">
    <source>
        <dbReference type="ARBA" id="ARBA00023187"/>
    </source>
</evidence>
<dbReference type="InterPro" id="IPR010304">
    <property type="entry name" value="SMN_Tudor"/>
</dbReference>
<dbReference type="InterPro" id="IPR047313">
    <property type="entry name" value="SMN_C"/>
</dbReference>
<keyword evidence="14" id="KW-1185">Reference proteome</keyword>
<dbReference type="PANTHER" id="PTHR39267">
    <property type="entry name" value="SURVIVAL MOTOR NEURON-LIKE PROTEIN 1"/>
    <property type="match status" value="1"/>
</dbReference>
<evidence type="ECO:0000256" key="4">
    <source>
        <dbReference type="ARBA" id="ARBA00004484"/>
    </source>
</evidence>
<evidence type="ECO:0000256" key="7">
    <source>
        <dbReference type="ARBA" id="ARBA00022664"/>
    </source>
</evidence>
<dbReference type="Gene3D" id="2.30.30.140">
    <property type="match status" value="1"/>
</dbReference>
<evidence type="ECO:0000313" key="13">
    <source>
        <dbReference type="EMBL" id="KAJ8263010.1"/>
    </source>
</evidence>
<sequence>MANARNEQVFNRGVGKNEDAGIWDDTALIKAYDKAVASFKHALKDEEESVESPKESKLSKPGKKRKSNKKNRSRKRSNAIPAREWRVGEPCCAFWSVDGKVYPATITSINKEKGTCTVVYTRYGNKEEQNLEDLLSDSSEVEEDGAKMSDQVKEGESSTEETAILPRPQGPLSDRLNRGDLAALEPPPGWPPRMSFGPPMMPPPPPLGPDAVEDEEGLSCMLVSWYMSGYHTGYYMGLKRAREESGSGKRPDPR</sequence>
<evidence type="ECO:0000256" key="11">
    <source>
        <dbReference type="SAM" id="MobiDB-lite"/>
    </source>
</evidence>
<dbReference type="GO" id="GO:0097504">
    <property type="term" value="C:Gemini of Cajal bodies"/>
    <property type="evidence" value="ECO:0007669"/>
    <property type="project" value="UniProtKB-SubCell"/>
</dbReference>
<feature type="compositionally biased region" description="Basic residues" evidence="11">
    <location>
        <begin position="60"/>
        <end position="77"/>
    </location>
</feature>
<keyword evidence="8" id="KW-0508">mRNA splicing</keyword>
<dbReference type="InterPro" id="IPR049481">
    <property type="entry name" value="SMN_G2-BD"/>
</dbReference>
<dbReference type="InterPro" id="IPR040424">
    <property type="entry name" value="Smn1"/>
</dbReference>